<dbReference type="STRING" id="1465490.SAMN05444277_11148"/>
<dbReference type="SUPFAM" id="SSF158446">
    <property type="entry name" value="IVS-encoded protein-like"/>
    <property type="match status" value="1"/>
</dbReference>
<accession>A0A1I5Y9H9</accession>
<evidence type="ECO:0000313" key="2">
    <source>
        <dbReference type="Proteomes" id="UP000199031"/>
    </source>
</evidence>
<protein>
    <submittedName>
        <fullName evidence="1">Four helix bundle protein</fullName>
    </submittedName>
</protein>
<dbReference type="OrthoDB" id="285993at2"/>
<dbReference type="NCBIfam" id="TIGR02436">
    <property type="entry name" value="four helix bundle protein"/>
    <property type="match status" value="1"/>
</dbReference>
<dbReference type="EMBL" id="FOXQ01000011">
    <property type="protein sequence ID" value="SFQ40891.1"/>
    <property type="molecule type" value="Genomic_DNA"/>
</dbReference>
<dbReference type="InterPro" id="IPR012657">
    <property type="entry name" value="23S_rRNA-intervening_sequence"/>
</dbReference>
<sequence>MTKEILMHRLKQYALGYARLVLRLPYNIVNKNYADQGNRSASSSTANYRAACRAKSHADFINKLKIVEEELDESIFFLEMIVELNPSFGESINLLHKEGDELLAIIVASLKTLHNKKL</sequence>
<keyword evidence="2" id="KW-1185">Reference proteome</keyword>
<gene>
    <name evidence="1" type="ORF">SAMN05444277_11148</name>
</gene>
<proteinExistence type="predicted"/>
<dbReference type="Proteomes" id="UP000199031">
    <property type="component" value="Unassembled WGS sequence"/>
</dbReference>
<name>A0A1I5Y9H9_9BACT</name>
<dbReference type="Gene3D" id="1.20.1440.60">
    <property type="entry name" value="23S rRNA-intervening sequence"/>
    <property type="match status" value="1"/>
</dbReference>
<dbReference type="RefSeq" id="WP_090660927.1">
    <property type="nucleotide sequence ID" value="NZ_FOXQ01000011.1"/>
</dbReference>
<evidence type="ECO:0000313" key="1">
    <source>
        <dbReference type="EMBL" id="SFQ40891.1"/>
    </source>
</evidence>
<reference evidence="1 2" key="1">
    <citation type="submission" date="2016-10" db="EMBL/GenBank/DDBJ databases">
        <authorList>
            <person name="de Groot N.N."/>
        </authorList>
    </citation>
    <scope>NUCLEOTIDE SEQUENCE [LARGE SCALE GENOMIC DNA]</scope>
    <source>
        <strain evidence="1 2">DSM 28286</strain>
    </source>
</reference>
<organism evidence="1 2">
    <name type="scientific">Parafilimonas terrae</name>
    <dbReference type="NCBI Taxonomy" id="1465490"/>
    <lineage>
        <taxon>Bacteria</taxon>
        <taxon>Pseudomonadati</taxon>
        <taxon>Bacteroidota</taxon>
        <taxon>Chitinophagia</taxon>
        <taxon>Chitinophagales</taxon>
        <taxon>Chitinophagaceae</taxon>
        <taxon>Parafilimonas</taxon>
    </lineage>
</organism>
<dbReference type="InterPro" id="IPR036583">
    <property type="entry name" value="23S_rRNA_IVS_sf"/>
</dbReference>
<dbReference type="AlphaFoldDB" id="A0A1I5Y9H9"/>